<dbReference type="Proteomes" id="UP000807504">
    <property type="component" value="Unassembled WGS sequence"/>
</dbReference>
<dbReference type="InterPro" id="IPR024845">
    <property type="entry name" value="NHS-like"/>
</dbReference>
<reference evidence="2" key="2">
    <citation type="submission" date="2020-06" db="EMBL/GenBank/DDBJ databases">
        <authorList>
            <person name="Sheffer M."/>
        </authorList>
    </citation>
    <scope>NUCLEOTIDE SEQUENCE</scope>
</reference>
<feature type="compositionally biased region" description="Polar residues" evidence="1">
    <location>
        <begin position="856"/>
        <end position="866"/>
    </location>
</feature>
<feature type="compositionally biased region" description="Basic and acidic residues" evidence="1">
    <location>
        <begin position="343"/>
        <end position="372"/>
    </location>
</feature>
<feature type="compositionally biased region" description="Basic and acidic residues" evidence="1">
    <location>
        <begin position="454"/>
        <end position="463"/>
    </location>
</feature>
<feature type="region of interest" description="Disordered" evidence="1">
    <location>
        <begin position="595"/>
        <end position="631"/>
    </location>
</feature>
<feature type="compositionally biased region" description="Low complexity" evidence="1">
    <location>
        <begin position="1384"/>
        <end position="1402"/>
    </location>
</feature>
<feature type="region of interest" description="Disordered" evidence="1">
    <location>
        <begin position="403"/>
        <end position="533"/>
    </location>
</feature>
<dbReference type="Pfam" id="PF15273">
    <property type="entry name" value="NHS"/>
    <property type="match status" value="1"/>
</dbReference>
<feature type="compositionally biased region" description="Low complexity" evidence="1">
    <location>
        <begin position="1241"/>
        <end position="1255"/>
    </location>
</feature>
<feature type="region of interest" description="Disordered" evidence="1">
    <location>
        <begin position="1367"/>
        <end position="1434"/>
    </location>
</feature>
<feature type="region of interest" description="Disordered" evidence="1">
    <location>
        <begin position="325"/>
        <end position="382"/>
    </location>
</feature>
<feature type="compositionally biased region" description="Polar residues" evidence="1">
    <location>
        <begin position="436"/>
        <end position="453"/>
    </location>
</feature>
<feature type="region of interest" description="Disordered" evidence="1">
    <location>
        <begin position="1281"/>
        <end position="1354"/>
    </location>
</feature>
<feature type="compositionally biased region" description="Low complexity" evidence="1">
    <location>
        <begin position="1288"/>
        <end position="1309"/>
    </location>
</feature>
<dbReference type="Gene3D" id="1.20.5.340">
    <property type="match status" value="1"/>
</dbReference>
<evidence type="ECO:0000256" key="1">
    <source>
        <dbReference type="SAM" id="MobiDB-lite"/>
    </source>
</evidence>
<dbReference type="GO" id="GO:0030154">
    <property type="term" value="P:cell differentiation"/>
    <property type="evidence" value="ECO:0007669"/>
    <property type="project" value="TreeGrafter"/>
</dbReference>
<evidence type="ECO:0000313" key="2">
    <source>
        <dbReference type="EMBL" id="KAF8777461.1"/>
    </source>
</evidence>
<feature type="compositionally biased region" description="Low complexity" evidence="1">
    <location>
        <begin position="757"/>
        <end position="782"/>
    </location>
</feature>
<gene>
    <name evidence="2" type="ORF">HNY73_014319</name>
</gene>
<feature type="region of interest" description="Disordered" evidence="1">
    <location>
        <begin position="1071"/>
        <end position="1259"/>
    </location>
</feature>
<dbReference type="PANTHER" id="PTHR23039">
    <property type="entry name" value="NANCE-HORAN SYNDROME PROTEIN"/>
    <property type="match status" value="1"/>
</dbReference>
<feature type="compositionally biased region" description="Polar residues" evidence="1">
    <location>
        <begin position="1332"/>
        <end position="1342"/>
    </location>
</feature>
<feature type="compositionally biased region" description="Basic and acidic residues" evidence="1">
    <location>
        <begin position="662"/>
        <end position="671"/>
    </location>
</feature>
<sequence>MPFRKWNVEPVFLCRKPLPPDKSEPCNFYPITNTALVNCLRQLSSVAKIANKIFEEIGCECRLLAERSERLKDKITTCEEIVSKLNAKAVQVPRSDLSETARRLRREKPYATKYEQTTQLFLPSTRPPCVDRLYNEACVTPVAVMCTIDRYRTDGLSSSELFMVTPVLGGTRKKRRKLLDIETRKPANFSLAEKVQDRLECGTSSLPPLVSPSRGYILKQNESLELERLPSPEEQAMLLSLEYPSVVVPVDTSETSFNRMSLLRRSLLHMDFVIKRKKTKKRSKRRHTFCEGDTRELDQAIRNVTNSSCQTDDFLDVTSVSSSSIHNKSTLSKRRSRSVQDTSSRRRDLDLDSLKQDSAKDSATEDDKEKSPAKTSNGTVKKSLRSRAYSSLTAAISIAAVKMRNSTRGPKQDDGRSSSGNWSASSSTRASVDSSDPTSPSRNSVGKDSLLSSEQHDRSKDDILPIQSLTSSPVKKKKFGNTGLPWEVNNNNRSSSNTPTPEFASLGSSSTPLVRSPYAGRRTGVSDDGDSSVYSVDTDGYYTSMHTDSGLWSNPLTNLKPEDVLADLANFRQRQGSHSSENSIDNSSINSFLSKSATECSSNSDSVKGVPPGPPPPPRVSSSRTDGTDTKVLDSVIQKLELELEDSDKSYSPHPPNGSASESEHEVRDRIRVKTEINPTRYPSMCAVSPETSDDEIADWKRRTIVPNLNVVIAEVHREDRLCDNVSETEEQSKDKKTEDVQEVPKSSYPSINMYRSETPVPSSFSSSISSSQPIDSSTPRSGINVTTFSPEGNDTINPNLKTGSYQPRSNLFEPSPVPKEIVVIDKPVSPILKSDKSLIPLKYAQRITVTPIARSDSSSSCTGTIKRNPLKPISSSDSKTEKSTKSDGSPSYVSFKAPDSPVSSVSSLKVASPEGKLSSPTSSLPRPVARVTLDPTGKVVYSSNSLERPSSANSNSNSLERRTYATLPMYQANSSTNRIEAPQKEVQNSDLKTSDIRDGCDDDSSSNRNLVQAPQNSTAPVTPPPQPSSPSQNQFSSFKSSGTSRSEDFTFRPSRGGRFCRSYFPSHLLSSTTSRNNQQSPSSPSSSPVLQEQKFTSKPAYEYSAGRNYSRTNSQIPSYQRNTNPPQSPTPYSPISSRYVPKSQNSTTQGNQSVHTPTNSPVWPNRINSPATNNRYSTSSPRIQSLTQKPAPVSLNYRPLTSLSPPDLIPAGESPPSTLDITSPASTHRRFIQEDKKSYSENSKSPSHSSPQSSVNDKTNLKSLSANELFAIIHSSKKKHNIKSESEISMSPMSSRSVSPALSQSSLSKIQPVETGVLSRRYDNSPDRSKWCNSMPSTPKSMASDKLGTSKPTSMHDFKMLLLQTRTGSNDSSPRPSAAELLKVSPPKSTPSTNTNTSKVPVPSSTFKPPNPIGTYSPGHGTVPMKRNTRTRSPYLTRYDSAYPPIIEDCSEEMEESLCLESNPLPYKAPMITRNLPQSSTPVAKATSTWV</sequence>
<accession>A0A8T0EQ05</accession>
<feature type="region of interest" description="Disordered" evidence="1">
    <location>
        <begin position="724"/>
        <end position="815"/>
    </location>
</feature>
<feature type="region of interest" description="Disordered" evidence="1">
    <location>
        <begin position="853"/>
        <end position="1057"/>
    </location>
</feature>
<feature type="compositionally biased region" description="Polar residues" evidence="1">
    <location>
        <begin position="942"/>
        <end position="959"/>
    </location>
</feature>
<feature type="compositionally biased region" description="Basic and acidic residues" evidence="1">
    <location>
        <begin position="1321"/>
        <end position="1331"/>
    </location>
</feature>
<feature type="region of interest" description="Disordered" evidence="1">
    <location>
        <begin position="643"/>
        <end position="671"/>
    </location>
</feature>
<feature type="compositionally biased region" description="Polar residues" evidence="1">
    <location>
        <begin position="1143"/>
        <end position="1189"/>
    </location>
</feature>
<feature type="compositionally biased region" description="Low complexity" evidence="1">
    <location>
        <begin position="1030"/>
        <end position="1045"/>
    </location>
</feature>
<evidence type="ECO:0000313" key="3">
    <source>
        <dbReference type="Proteomes" id="UP000807504"/>
    </source>
</evidence>
<comment type="caution">
    <text evidence="2">The sequence shown here is derived from an EMBL/GenBank/DDBJ whole genome shotgun (WGS) entry which is preliminary data.</text>
</comment>
<feature type="compositionally biased region" description="Polar residues" evidence="1">
    <location>
        <begin position="1216"/>
        <end position="1227"/>
    </location>
</feature>
<protein>
    <submittedName>
        <fullName evidence="2">Nance-Horan syndrome protein like</fullName>
    </submittedName>
</protein>
<feature type="compositionally biased region" description="Polar residues" evidence="1">
    <location>
        <begin position="784"/>
        <end position="810"/>
    </location>
</feature>
<dbReference type="EMBL" id="JABXBU010002072">
    <property type="protein sequence ID" value="KAF8777461.1"/>
    <property type="molecule type" value="Genomic_DNA"/>
</dbReference>
<name>A0A8T0EQ05_ARGBR</name>
<feature type="compositionally biased region" description="Low complexity" evidence="1">
    <location>
        <begin position="417"/>
        <end position="435"/>
    </location>
</feature>
<feature type="compositionally biased region" description="Polar residues" evidence="1">
    <location>
        <begin position="595"/>
        <end position="606"/>
    </location>
</feature>
<keyword evidence="3" id="KW-1185">Reference proteome</keyword>
<feature type="compositionally biased region" description="Polar residues" evidence="1">
    <location>
        <begin position="1108"/>
        <end position="1126"/>
    </location>
</feature>
<organism evidence="2 3">
    <name type="scientific">Argiope bruennichi</name>
    <name type="common">Wasp spider</name>
    <name type="synonym">Aranea bruennichi</name>
    <dbReference type="NCBI Taxonomy" id="94029"/>
    <lineage>
        <taxon>Eukaryota</taxon>
        <taxon>Metazoa</taxon>
        <taxon>Ecdysozoa</taxon>
        <taxon>Arthropoda</taxon>
        <taxon>Chelicerata</taxon>
        <taxon>Arachnida</taxon>
        <taxon>Araneae</taxon>
        <taxon>Araneomorphae</taxon>
        <taxon>Entelegynae</taxon>
        <taxon>Araneoidea</taxon>
        <taxon>Araneidae</taxon>
        <taxon>Argiope</taxon>
    </lineage>
</organism>
<feature type="compositionally biased region" description="Polar residues" evidence="1">
    <location>
        <begin position="1367"/>
        <end position="1376"/>
    </location>
</feature>
<feature type="compositionally biased region" description="Basic and acidic residues" evidence="1">
    <location>
        <begin position="731"/>
        <end position="740"/>
    </location>
</feature>
<reference evidence="2" key="1">
    <citation type="journal article" date="2020" name="bioRxiv">
        <title>Chromosome-level reference genome of the European wasp spider Argiope bruennichi: a resource for studies on range expansion and evolutionary adaptation.</title>
        <authorList>
            <person name="Sheffer M.M."/>
            <person name="Hoppe A."/>
            <person name="Krehenwinkel H."/>
            <person name="Uhl G."/>
            <person name="Kuss A.W."/>
            <person name="Jensen L."/>
            <person name="Jensen C."/>
            <person name="Gillespie R.G."/>
            <person name="Hoff K.J."/>
            <person name="Prost S."/>
        </authorList>
    </citation>
    <scope>NUCLEOTIDE SEQUENCE</scope>
</reference>
<proteinExistence type="predicted"/>
<feature type="compositionally biased region" description="Polar residues" evidence="1">
    <location>
        <begin position="1007"/>
        <end position="1021"/>
    </location>
</feature>
<feature type="compositionally biased region" description="Low complexity" evidence="1">
    <location>
        <begin position="1071"/>
        <end position="1088"/>
    </location>
</feature>
<dbReference type="PANTHER" id="PTHR23039:SF9">
    <property type="entry name" value="LOW QUALITY PROTEIN: NHS-LIKE PROTEIN 1"/>
    <property type="match status" value="1"/>
</dbReference>